<dbReference type="InterPro" id="IPR029063">
    <property type="entry name" value="SAM-dependent_MTases_sf"/>
</dbReference>
<dbReference type="Gene3D" id="3.40.50.150">
    <property type="entry name" value="Vaccinia Virus protein VP39"/>
    <property type="match status" value="1"/>
</dbReference>
<gene>
    <name evidence="2" type="ORF">S01H4_30596</name>
</gene>
<accession>X1B1D9</accession>
<dbReference type="EMBL" id="BART01015808">
    <property type="protein sequence ID" value="GAG75162.1"/>
    <property type="molecule type" value="Genomic_DNA"/>
</dbReference>
<proteinExistence type="predicted"/>
<dbReference type="SUPFAM" id="SSF53335">
    <property type="entry name" value="S-adenosyl-L-methionine-dependent methyltransferases"/>
    <property type="match status" value="1"/>
</dbReference>
<sequence>MNSERTYHDWVSYRRLMLDSLQEQFNHLYHGHVLDIGGRDRGRFQKPKGKVKKWIFADINDEYKPDIILDVTNMKQITSNSIDVINAIELFEHVINVEKAISECYRVLKENGILIISVPFLSPIHADPYDFQRWTDYKWKIELGECGFSIQKFIIMGRFYTSLAEMIIIKLKDYKAKSVIGKLLYYVFRPFVDRSIKLDNKPSVKDNPKLSKYHSGYFIIAKKKKIV</sequence>
<evidence type="ECO:0000313" key="2">
    <source>
        <dbReference type="EMBL" id="GAG75162.1"/>
    </source>
</evidence>
<protein>
    <recommendedName>
        <fullName evidence="1">Methyltransferase type 11 domain-containing protein</fullName>
    </recommendedName>
</protein>
<dbReference type="Pfam" id="PF08241">
    <property type="entry name" value="Methyltransf_11"/>
    <property type="match status" value="1"/>
</dbReference>
<dbReference type="AlphaFoldDB" id="X1B1D9"/>
<feature type="domain" description="Methyltransferase type 11" evidence="1">
    <location>
        <begin position="69"/>
        <end position="116"/>
    </location>
</feature>
<dbReference type="InterPro" id="IPR013216">
    <property type="entry name" value="Methyltransf_11"/>
</dbReference>
<name>X1B1D9_9ZZZZ</name>
<comment type="caution">
    <text evidence="2">The sequence shown here is derived from an EMBL/GenBank/DDBJ whole genome shotgun (WGS) entry which is preliminary data.</text>
</comment>
<dbReference type="GO" id="GO:0008757">
    <property type="term" value="F:S-adenosylmethionine-dependent methyltransferase activity"/>
    <property type="evidence" value="ECO:0007669"/>
    <property type="project" value="InterPro"/>
</dbReference>
<evidence type="ECO:0000259" key="1">
    <source>
        <dbReference type="Pfam" id="PF08241"/>
    </source>
</evidence>
<organism evidence="2">
    <name type="scientific">marine sediment metagenome</name>
    <dbReference type="NCBI Taxonomy" id="412755"/>
    <lineage>
        <taxon>unclassified sequences</taxon>
        <taxon>metagenomes</taxon>
        <taxon>ecological metagenomes</taxon>
    </lineage>
</organism>
<reference evidence="2" key="1">
    <citation type="journal article" date="2014" name="Front. Microbiol.">
        <title>High frequency of phylogenetically diverse reductive dehalogenase-homologous genes in deep subseafloor sedimentary metagenomes.</title>
        <authorList>
            <person name="Kawai M."/>
            <person name="Futagami T."/>
            <person name="Toyoda A."/>
            <person name="Takaki Y."/>
            <person name="Nishi S."/>
            <person name="Hori S."/>
            <person name="Arai W."/>
            <person name="Tsubouchi T."/>
            <person name="Morono Y."/>
            <person name="Uchiyama I."/>
            <person name="Ito T."/>
            <person name="Fujiyama A."/>
            <person name="Inagaki F."/>
            <person name="Takami H."/>
        </authorList>
    </citation>
    <scope>NUCLEOTIDE SEQUENCE</scope>
    <source>
        <strain evidence="2">Expedition CK06-06</strain>
    </source>
</reference>